<dbReference type="InterPro" id="IPR010071">
    <property type="entry name" value="AA_adenyl_dom"/>
</dbReference>
<organism evidence="6 7">
    <name type="scientific">Marininema mesophilum</name>
    <dbReference type="NCBI Taxonomy" id="1048340"/>
    <lineage>
        <taxon>Bacteria</taxon>
        <taxon>Bacillati</taxon>
        <taxon>Bacillota</taxon>
        <taxon>Bacilli</taxon>
        <taxon>Bacillales</taxon>
        <taxon>Thermoactinomycetaceae</taxon>
        <taxon>Marininema</taxon>
    </lineage>
</organism>
<dbReference type="Proteomes" id="UP000198534">
    <property type="component" value="Unassembled WGS sequence"/>
</dbReference>
<dbReference type="SUPFAM" id="SSF56801">
    <property type="entry name" value="Acetyl-CoA synthetase-like"/>
    <property type="match status" value="1"/>
</dbReference>
<dbReference type="OrthoDB" id="9765680at2"/>
<dbReference type="NCBIfam" id="TIGR01733">
    <property type="entry name" value="AA-adenyl-dom"/>
    <property type="match status" value="1"/>
</dbReference>
<protein>
    <submittedName>
        <fullName evidence="6">Amino acid adenylation domain-containing protein</fullName>
    </submittedName>
</protein>
<dbReference type="GO" id="GO:0005737">
    <property type="term" value="C:cytoplasm"/>
    <property type="evidence" value="ECO:0007669"/>
    <property type="project" value="TreeGrafter"/>
</dbReference>
<dbReference type="STRING" id="1048340.SAMN05444487_11458"/>
<dbReference type="EMBL" id="FNNQ01000014">
    <property type="protein sequence ID" value="SDX33170.1"/>
    <property type="molecule type" value="Genomic_DNA"/>
</dbReference>
<dbReference type="SUPFAM" id="SSF47336">
    <property type="entry name" value="ACP-like"/>
    <property type="match status" value="1"/>
</dbReference>
<evidence type="ECO:0000313" key="7">
    <source>
        <dbReference type="Proteomes" id="UP000198534"/>
    </source>
</evidence>
<dbReference type="GO" id="GO:0044550">
    <property type="term" value="P:secondary metabolite biosynthetic process"/>
    <property type="evidence" value="ECO:0007669"/>
    <property type="project" value="TreeGrafter"/>
</dbReference>
<dbReference type="PANTHER" id="PTHR45527">
    <property type="entry name" value="NONRIBOSOMAL PEPTIDE SYNTHETASE"/>
    <property type="match status" value="1"/>
</dbReference>
<dbReference type="RefSeq" id="WP_091741913.1">
    <property type="nucleotide sequence ID" value="NZ_FNNQ01000014.1"/>
</dbReference>
<dbReference type="Gene3D" id="3.30.559.30">
    <property type="entry name" value="Nonribosomal peptide synthetase, condensation domain"/>
    <property type="match status" value="1"/>
</dbReference>
<dbReference type="GO" id="GO:0043041">
    <property type="term" value="P:amino acid activation for nonribosomal peptide biosynthetic process"/>
    <property type="evidence" value="ECO:0007669"/>
    <property type="project" value="TreeGrafter"/>
</dbReference>
<dbReference type="InterPro" id="IPR045851">
    <property type="entry name" value="AMP-bd_C_sf"/>
</dbReference>
<evidence type="ECO:0000256" key="3">
    <source>
        <dbReference type="ARBA" id="ARBA00022450"/>
    </source>
</evidence>
<gene>
    <name evidence="6" type="ORF">SAMN05444487_11458</name>
</gene>
<keyword evidence="4" id="KW-0597">Phosphoprotein</keyword>
<dbReference type="PROSITE" id="PS50075">
    <property type="entry name" value="CARRIER"/>
    <property type="match status" value="1"/>
</dbReference>
<dbReference type="Pfam" id="PF13193">
    <property type="entry name" value="AMP-binding_C"/>
    <property type="match status" value="1"/>
</dbReference>
<dbReference type="InterPro" id="IPR036736">
    <property type="entry name" value="ACP-like_sf"/>
</dbReference>
<keyword evidence="3" id="KW-0596">Phosphopantetheine</keyword>
<dbReference type="InterPro" id="IPR023213">
    <property type="entry name" value="CAT-like_dom_sf"/>
</dbReference>
<dbReference type="Gene3D" id="3.40.50.980">
    <property type="match status" value="2"/>
</dbReference>
<comment type="cofactor">
    <cofactor evidence="1">
        <name>pantetheine 4'-phosphate</name>
        <dbReference type="ChEBI" id="CHEBI:47942"/>
    </cofactor>
</comment>
<dbReference type="Pfam" id="PF00975">
    <property type="entry name" value="Thioesterase"/>
    <property type="match status" value="1"/>
</dbReference>
<name>A0A1H3ATW7_9BACL</name>
<dbReference type="InterPro" id="IPR025110">
    <property type="entry name" value="AMP-bd_C"/>
</dbReference>
<dbReference type="Gene3D" id="1.10.1200.10">
    <property type="entry name" value="ACP-like"/>
    <property type="match status" value="1"/>
</dbReference>
<dbReference type="Pfam" id="PF00501">
    <property type="entry name" value="AMP-binding"/>
    <property type="match status" value="1"/>
</dbReference>
<evidence type="ECO:0000313" key="6">
    <source>
        <dbReference type="EMBL" id="SDX33170.1"/>
    </source>
</evidence>
<dbReference type="InterPro" id="IPR001242">
    <property type="entry name" value="Condensation_dom"/>
</dbReference>
<dbReference type="FunFam" id="3.40.50.980:FF:000001">
    <property type="entry name" value="Non-ribosomal peptide synthetase"/>
    <property type="match status" value="1"/>
</dbReference>
<dbReference type="CDD" id="cd19531">
    <property type="entry name" value="LCL_NRPS-like"/>
    <property type="match status" value="1"/>
</dbReference>
<dbReference type="Gene3D" id="3.30.559.10">
    <property type="entry name" value="Chloramphenicol acetyltransferase-like domain"/>
    <property type="match status" value="1"/>
</dbReference>
<proteinExistence type="inferred from homology"/>
<dbReference type="SUPFAM" id="SSF52777">
    <property type="entry name" value="CoA-dependent acyltransferases"/>
    <property type="match status" value="2"/>
</dbReference>
<dbReference type="FunFam" id="2.30.38.10:FF:000001">
    <property type="entry name" value="Non-ribosomal peptide synthetase PvdI"/>
    <property type="match status" value="1"/>
</dbReference>
<dbReference type="GO" id="GO:0003824">
    <property type="term" value="F:catalytic activity"/>
    <property type="evidence" value="ECO:0007669"/>
    <property type="project" value="InterPro"/>
</dbReference>
<dbReference type="InterPro" id="IPR000873">
    <property type="entry name" value="AMP-dep_synth/lig_dom"/>
</dbReference>
<feature type="domain" description="Carrier" evidence="5">
    <location>
        <begin position="1009"/>
        <end position="1084"/>
    </location>
</feature>
<dbReference type="Gene3D" id="3.30.300.30">
    <property type="match status" value="1"/>
</dbReference>
<dbReference type="InterPro" id="IPR020459">
    <property type="entry name" value="AMP-binding"/>
</dbReference>
<dbReference type="PRINTS" id="PR00154">
    <property type="entry name" value="AMPBINDING"/>
</dbReference>
<comment type="similarity">
    <text evidence="2">Belongs to the ATP-dependent AMP-binding enzyme family.</text>
</comment>
<reference evidence="6 7" key="1">
    <citation type="submission" date="2016-10" db="EMBL/GenBank/DDBJ databases">
        <authorList>
            <person name="de Groot N.N."/>
        </authorList>
    </citation>
    <scope>NUCLEOTIDE SEQUENCE [LARGE SCALE GENOMIC DNA]</scope>
    <source>
        <strain evidence="6 7">DSM 45610</strain>
    </source>
</reference>
<dbReference type="Gene3D" id="3.40.50.1820">
    <property type="entry name" value="alpha/beta hydrolase"/>
    <property type="match status" value="1"/>
</dbReference>
<evidence type="ECO:0000259" key="5">
    <source>
        <dbReference type="PROSITE" id="PS50075"/>
    </source>
</evidence>
<keyword evidence="7" id="KW-1185">Reference proteome</keyword>
<dbReference type="InterPro" id="IPR020845">
    <property type="entry name" value="AMP-binding_CS"/>
</dbReference>
<dbReference type="GO" id="GO:0031177">
    <property type="term" value="F:phosphopantetheine binding"/>
    <property type="evidence" value="ECO:0007669"/>
    <property type="project" value="InterPro"/>
</dbReference>
<evidence type="ECO:0000256" key="1">
    <source>
        <dbReference type="ARBA" id="ARBA00001957"/>
    </source>
</evidence>
<dbReference type="InterPro" id="IPR020806">
    <property type="entry name" value="PKS_PP-bd"/>
</dbReference>
<dbReference type="InterPro" id="IPR001031">
    <property type="entry name" value="Thioesterase"/>
</dbReference>
<dbReference type="InterPro" id="IPR009081">
    <property type="entry name" value="PP-bd_ACP"/>
</dbReference>
<dbReference type="SUPFAM" id="SSF53474">
    <property type="entry name" value="alpha/beta-Hydrolases"/>
    <property type="match status" value="1"/>
</dbReference>
<dbReference type="PANTHER" id="PTHR45527:SF1">
    <property type="entry name" value="FATTY ACID SYNTHASE"/>
    <property type="match status" value="1"/>
</dbReference>
<dbReference type="FunFam" id="3.40.50.12780:FF:000012">
    <property type="entry name" value="Non-ribosomal peptide synthetase"/>
    <property type="match status" value="1"/>
</dbReference>
<evidence type="ECO:0000256" key="4">
    <source>
        <dbReference type="ARBA" id="ARBA00022553"/>
    </source>
</evidence>
<dbReference type="Pfam" id="PF00550">
    <property type="entry name" value="PP-binding"/>
    <property type="match status" value="1"/>
</dbReference>
<dbReference type="Pfam" id="PF00668">
    <property type="entry name" value="Condensation"/>
    <property type="match status" value="1"/>
</dbReference>
<dbReference type="PROSITE" id="PS00455">
    <property type="entry name" value="AMP_BINDING"/>
    <property type="match status" value="1"/>
</dbReference>
<dbReference type="GO" id="GO:0008610">
    <property type="term" value="P:lipid biosynthetic process"/>
    <property type="evidence" value="ECO:0007669"/>
    <property type="project" value="UniProtKB-ARBA"/>
</dbReference>
<dbReference type="InterPro" id="IPR029058">
    <property type="entry name" value="AB_hydrolase_fold"/>
</dbReference>
<dbReference type="CDD" id="cd12115">
    <property type="entry name" value="A_NRPS_Sfm_like"/>
    <property type="match status" value="1"/>
</dbReference>
<accession>A0A1H3ATW7</accession>
<dbReference type="Gene3D" id="2.30.38.10">
    <property type="entry name" value="Luciferase, Domain 3"/>
    <property type="match status" value="1"/>
</dbReference>
<sequence>MKKSQSFYERLNQLPAEKRALITRKLRAGGERSSTSIPNYSNRSLVAVSYAQKRLWFLDQLESTDSTSYNMIAVWKMEGRLSPSVLQRSIYEIIKRHDSLRTIFVTTPDGVSQKIDPSIEPYYKWYEIHQGTFEERRAEALELAKKESKHRFDLTIGPLVRTKVIQIDEQNHLLVLNMHHIISDGWSMGVFIRELVALYEAYSNEQSSPLPALPIQYTDFSRWQQEYLQGEVMDQQVKYWKSQLSGELPVLKLTIGRQRKDRSSFKGDVLLYKLPQGLLQRLTKWSVDENVTLFITLLAAFNTLLYRYSGQEDIIVGTPISGRNRSEVEGLIGFFVNTLPIRSDLSGDPSFQQLVERVKSTFSGAYEHQDLPFERIVAEVNPERDASQSPLFRVMFALQNAPMPPMKLPHLSLEPVDIYNNSAKFDLFFSLTEETDGLACMIEYSTELFEEETIQRMIQHYEVILEAVCCQPYKPIAQIPMLTEEEKKQILVDWNPVRETTDSPMCLHTSFAEQVKLQPYATAVVVGERRYSYRDLDDQAEKLAWYLQKRGVGPGALVGVCVERSFHMFVSMLGVLKAGGAYVPLDPTYPEERLTYILQDTQAKWIVTQSSLEDRVPRINEVEMIKLDAREIQEIEQSTIDLKSGVNGDDLAYIIYTSGSTGNPKGVMIRHRNAFALIQWSREVYTSEQIDGVLASTSICFDLSVFEIFVPLCRGGKVILTQNAIYLPELPYAHEVKLINTVPSAITELLRVEGIPHSVRTVNLAGEPLKGQLVERLYQQNGIEKVYNLYGPSETTTYSTFCLVPKVSPQGVGVHIGKPITNTEVYILNDAQQPVAIGVEGEIYIGGEGLSMGYLNQSDLTAEKFVSNPFKRESLLYRTGDLARYLPDGNIEYLGRTDDQVKIRGFRIELGEIESVLNQHSLVENSVVMMIEAEEGKDLVAFILKDQEEDLSIQEIRMYLQGKLPSFMIPSKVVSLDEFPLTLNGKVDKRKLRQVQVHLQFNDHAEGVLPRDLIELEIAQQWKTLLQVDRVCVGDNFFHLSGDSLKAVKLVSWMEDKFQKKYPLSLLFEYQTVEQLAELIRKRTSVLIDSRFIPLQPKGNELPFYCIHPIGGNALPYVQLAKWMGETHPFYTVQAQGLEDDLPPIESIEDMAVNYVKLLQVQQGEGPYRIGGWSFGGTVALEMARILRGMGKEVLLILFDTISPGIAAKSGGLDREDLINEFALVLMRRVGRNPKNPWIDRLGTCSEKQAIHRLWSEYREENVLPSDLQEDRFWRYYQVFRANSLAYQAYSPQIYDGEIILFRAEEQILEATRDLQRLGWENILPNLTVQPVKGDHFSIMMSTDHVKDLAKELKEGLNLKQRVKEQ</sequence>
<dbReference type="SMART" id="SM00823">
    <property type="entry name" value="PKS_PP"/>
    <property type="match status" value="1"/>
</dbReference>
<evidence type="ECO:0000256" key="2">
    <source>
        <dbReference type="ARBA" id="ARBA00006432"/>
    </source>
</evidence>